<reference evidence="1" key="1">
    <citation type="submission" date="2020-07" db="EMBL/GenBank/DDBJ databases">
        <authorList>
            <person name="Pettersson B.M.F."/>
            <person name="Behra P.R.K."/>
            <person name="Ramesh M."/>
            <person name="Das S."/>
            <person name="Dasgupta S."/>
            <person name="Kirsebom L.A."/>
        </authorList>
    </citation>
    <scope>NUCLEOTIDE SEQUENCE</scope>
    <source>
        <strain evidence="1">DSM 45406</strain>
    </source>
</reference>
<dbReference type="Proteomes" id="UP001055159">
    <property type="component" value="Chromosome"/>
</dbReference>
<evidence type="ECO:0000313" key="4">
    <source>
        <dbReference type="Proteomes" id="UP001140272"/>
    </source>
</evidence>
<dbReference type="EMBL" id="CP092427">
    <property type="protein sequence ID" value="ULP37985.1"/>
    <property type="molecule type" value="Genomic_DNA"/>
</dbReference>
<dbReference type="Proteomes" id="UP001140272">
    <property type="component" value="Unassembled WGS sequence"/>
</dbReference>
<organism evidence="1 4">
    <name type="scientific">Mycolicibacterium rufum</name>
    <dbReference type="NCBI Taxonomy" id="318424"/>
    <lineage>
        <taxon>Bacteria</taxon>
        <taxon>Bacillati</taxon>
        <taxon>Actinomycetota</taxon>
        <taxon>Actinomycetes</taxon>
        <taxon>Mycobacteriales</taxon>
        <taxon>Mycobacteriaceae</taxon>
        <taxon>Mycolicibacterium</taxon>
    </lineage>
</organism>
<evidence type="ECO:0000313" key="1">
    <source>
        <dbReference type="EMBL" id="MCV7070107.1"/>
    </source>
</evidence>
<evidence type="ECO:0000313" key="2">
    <source>
        <dbReference type="EMBL" id="ULP37985.1"/>
    </source>
</evidence>
<reference evidence="1" key="2">
    <citation type="journal article" date="2022" name="BMC Genomics">
        <title>Comparative genome analysis of mycobacteria focusing on tRNA and non-coding RNA.</title>
        <authorList>
            <person name="Behra P.R.K."/>
            <person name="Pettersson B.M.F."/>
            <person name="Ramesh M."/>
            <person name="Das S."/>
            <person name="Dasgupta S."/>
            <person name="Kirsebom L.A."/>
        </authorList>
    </citation>
    <scope>NUCLEOTIDE SEQUENCE</scope>
    <source>
        <strain evidence="1">DSM 45406</strain>
    </source>
</reference>
<dbReference type="EMBL" id="JACKRN010000222">
    <property type="protein sequence ID" value="MCV7070107.1"/>
    <property type="molecule type" value="Genomic_DNA"/>
</dbReference>
<dbReference type="RefSeq" id="WP_043406033.1">
    <property type="nucleotide sequence ID" value="NZ_CP092427.2"/>
</dbReference>
<accession>A0A9X3BN70</accession>
<keyword evidence="3" id="KW-1185">Reference proteome</keyword>
<reference evidence="2" key="3">
    <citation type="submission" date="2022-08" db="EMBL/GenBank/DDBJ databases">
        <title>Whole genome sequencing of non-tuberculosis mycobacteria type-strains.</title>
        <authorList>
            <person name="Igarashi Y."/>
            <person name="Osugi A."/>
            <person name="Mitarai S."/>
        </authorList>
    </citation>
    <scope>NUCLEOTIDE SEQUENCE</scope>
    <source>
        <strain evidence="2">JCM 16372</strain>
    </source>
</reference>
<gene>
    <name evidence="1" type="ORF">H7H73_05985</name>
    <name evidence="2" type="ORF">MJO55_06035</name>
</gene>
<evidence type="ECO:0000313" key="3">
    <source>
        <dbReference type="Proteomes" id="UP001055159"/>
    </source>
</evidence>
<proteinExistence type="predicted"/>
<name>A0A9X3BN70_9MYCO</name>
<sequence>MPTTIDDRPTKVALVSCRGILGELIRTSITDLRDVAVVGDMTFDGVDSLTAAIRRAHPDVVVWLMDDEAVLSVHPELLSADRGCAVIAVLDDGRRSASWELRPYRTELGPPSLDSLLHALRAAAVRP</sequence>
<dbReference type="AlphaFoldDB" id="A0A9X3BN70"/>
<protein>
    <submittedName>
        <fullName evidence="1">Uncharacterized protein</fullName>
    </submittedName>
</protein>